<evidence type="ECO:0000256" key="15">
    <source>
        <dbReference type="RuleBase" id="RU000504"/>
    </source>
</evidence>
<dbReference type="Pfam" id="PF02887">
    <property type="entry name" value="PK_C"/>
    <property type="match status" value="1"/>
</dbReference>
<evidence type="ECO:0000256" key="5">
    <source>
        <dbReference type="ARBA" id="ARBA00012142"/>
    </source>
</evidence>
<comment type="similarity">
    <text evidence="3 15">Belongs to the pyruvate kinase family.</text>
</comment>
<evidence type="ECO:0000256" key="6">
    <source>
        <dbReference type="ARBA" id="ARBA00022679"/>
    </source>
</evidence>
<dbReference type="Pfam" id="PF00224">
    <property type="entry name" value="PK"/>
    <property type="match status" value="1"/>
</dbReference>
<dbReference type="InterPro" id="IPR015806">
    <property type="entry name" value="Pyrv_Knase_insert_dom_sf"/>
</dbReference>
<dbReference type="GO" id="GO:0005524">
    <property type="term" value="F:ATP binding"/>
    <property type="evidence" value="ECO:0007669"/>
    <property type="project" value="UniProtKB-KW"/>
</dbReference>
<gene>
    <name evidence="18" type="ORF">MUK42_26858</name>
</gene>
<comment type="catalytic activity">
    <reaction evidence="14 15">
        <text>pyruvate + ATP = phosphoenolpyruvate + ADP + H(+)</text>
        <dbReference type="Rhea" id="RHEA:18157"/>
        <dbReference type="ChEBI" id="CHEBI:15361"/>
        <dbReference type="ChEBI" id="CHEBI:15378"/>
        <dbReference type="ChEBI" id="CHEBI:30616"/>
        <dbReference type="ChEBI" id="CHEBI:58702"/>
        <dbReference type="ChEBI" id="CHEBI:456216"/>
        <dbReference type="EC" id="2.7.1.40"/>
    </reaction>
</comment>
<comment type="cofactor">
    <cofactor evidence="1">
        <name>K(+)</name>
        <dbReference type="ChEBI" id="CHEBI:29103"/>
    </cofactor>
</comment>
<keyword evidence="13 18" id="KW-0670">Pyruvate</keyword>
<evidence type="ECO:0000256" key="14">
    <source>
        <dbReference type="ARBA" id="ARBA00048152"/>
    </source>
</evidence>
<proteinExistence type="inferred from homology"/>
<dbReference type="GO" id="GO:0000287">
    <property type="term" value="F:magnesium ion binding"/>
    <property type="evidence" value="ECO:0007669"/>
    <property type="project" value="InterPro"/>
</dbReference>
<sequence>MSYKKLPIDLKPGNTILCSDGTITLIVLSCDLEAGTVKCRCQNTATLGERKNVNLPGVVVDLPTLTEKDKEDIMGWGVPNNIDMIAVSFVRKGSDLEKIFLAQKMMIYKCNLVGKPVVTATQMLESMIKSPRPTRAEATDVANAVLDGTDCVMLSGESAAGAYPELAVKIMARICIQAESSLDYEAIFKEMIRSAPLPMSPLESLASSAVRTANKAKAKLIVVLTRGGTTAKLVAKYRPSVPILSVVVPVLLTTDSFDWSVSDESPARQSLIYRGLIPLLAEGSVKATDSESTEVILQAALKSAVEQKLCEPGDAVVALHRIGIASVIKICIVK</sequence>
<dbReference type="OrthoDB" id="108365at2759"/>
<evidence type="ECO:0000256" key="12">
    <source>
        <dbReference type="ARBA" id="ARBA00023152"/>
    </source>
</evidence>
<dbReference type="InterPro" id="IPR011037">
    <property type="entry name" value="Pyrv_Knase-like_insert_dom_sf"/>
</dbReference>
<keyword evidence="12 15" id="KW-0324">Glycolysis</keyword>
<dbReference type="PRINTS" id="PR01050">
    <property type="entry name" value="PYRUVTKNASE"/>
</dbReference>
<evidence type="ECO:0000256" key="4">
    <source>
        <dbReference type="ARBA" id="ARBA00011881"/>
    </source>
</evidence>
<evidence type="ECO:0000313" key="18">
    <source>
        <dbReference type="EMBL" id="URD86492.1"/>
    </source>
</evidence>
<dbReference type="GO" id="GO:0030955">
    <property type="term" value="F:potassium ion binding"/>
    <property type="evidence" value="ECO:0007669"/>
    <property type="project" value="InterPro"/>
</dbReference>
<dbReference type="InterPro" id="IPR015793">
    <property type="entry name" value="Pyrv_Knase_brl"/>
</dbReference>
<keyword evidence="11 15" id="KW-0460">Magnesium</keyword>
<dbReference type="Gene3D" id="3.40.1380.20">
    <property type="entry name" value="Pyruvate kinase, C-terminal domain"/>
    <property type="match status" value="1"/>
</dbReference>
<dbReference type="EMBL" id="CP097504">
    <property type="protein sequence ID" value="URD86492.1"/>
    <property type="molecule type" value="Genomic_DNA"/>
</dbReference>
<dbReference type="InterPro" id="IPR040442">
    <property type="entry name" value="Pyrv_kinase-like_dom_sf"/>
</dbReference>
<dbReference type="InterPro" id="IPR015813">
    <property type="entry name" value="Pyrv/PenolPyrv_kinase-like_dom"/>
</dbReference>
<organism evidence="18 19">
    <name type="scientific">Musa troglodytarum</name>
    <name type="common">fe'i banana</name>
    <dbReference type="NCBI Taxonomy" id="320322"/>
    <lineage>
        <taxon>Eukaryota</taxon>
        <taxon>Viridiplantae</taxon>
        <taxon>Streptophyta</taxon>
        <taxon>Embryophyta</taxon>
        <taxon>Tracheophyta</taxon>
        <taxon>Spermatophyta</taxon>
        <taxon>Magnoliopsida</taxon>
        <taxon>Liliopsida</taxon>
        <taxon>Zingiberales</taxon>
        <taxon>Musaceae</taxon>
        <taxon>Musa</taxon>
    </lineage>
</organism>
<dbReference type="FunFam" id="3.40.1380.20:FF:000005">
    <property type="entry name" value="Pyruvate kinase"/>
    <property type="match status" value="1"/>
</dbReference>
<dbReference type="SUPFAM" id="SSF52935">
    <property type="entry name" value="PK C-terminal domain-like"/>
    <property type="match status" value="1"/>
</dbReference>
<dbReference type="Gene3D" id="3.20.20.60">
    <property type="entry name" value="Phosphoenolpyruvate-binding domains"/>
    <property type="match status" value="1"/>
</dbReference>
<dbReference type="InterPro" id="IPR001697">
    <property type="entry name" value="Pyr_Knase"/>
</dbReference>
<dbReference type="GO" id="GO:0004743">
    <property type="term" value="F:pyruvate kinase activity"/>
    <property type="evidence" value="ECO:0007669"/>
    <property type="project" value="UniProtKB-EC"/>
</dbReference>
<evidence type="ECO:0000256" key="11">
    <source>
        <dbReference type="ARBA" id="ARBA00022842"/>
    </source>
</evidence>
<dbReference type="Gene3D" id="2.40.33.10">
    <property type="entry name" value="PK beta-barrel domain-like"/>
    <property type="match status" value="1"/>
</dbReference>
<keyword evidence="10" id="KW-0067">ATP-binding</keyword>
<evidence type="ECO:0000256" key="10">
    <source>
        <dbReference type="ARBA" id="ARBA00022840"/>
    </source>
</evidence>
<dbReference type="Proteomes" id="UP001055439">
    <property type="component" value="Chromosome 2"/>
</dbReference>
<comment type="pathway">
    <text evidence="2 15">Carbohydrate degradation; glycolysis; pyruvate from D-glyceraldehyde 3-phosphate: step 5/5.</text>
</comment>
<dbReference type="PANTHER" id="PTHR11817">
    <property type="entry name" value="PYRUVATE KINASE"/>
    <property type="match status" value="1"/>
</dbReference>
<dbReference type="GO" id="GO:0016301">
    <property type="term" value="F:kinase activity"/>
    <property type="evidence" value="ECO:0007669"/>
    <property type="project" value="UniProtKB-KW"/>
</dbReference>
<keyword evidence="7" id="KW-0479">Metal-binding</keyword>
<keyword evidence="6 15" id="KW-0808">Transferase</keyword>
<evidence type="ECO:0000313" key="19">
    <source>
        <dbReference type="Proteomes" id="UP001055439"/>
    </source>
</evidence>
<evidence type="ECO:0000256" key="8">
    <source>
        <dbReference type="ARBA" id="ARBA00022741"/>
    </source>
</evidence>
<dbReference type="SUPFAM" id="SSF51621">
    <property type="entry name" value="Phosphoenolpyruvate/pyruvate domain"/>
    <property type="match status" value="1"/>
</dbReference>
<evidence type="ECO:0000256" key="9">
    <source>
        <dbReference type="ARBA" id="ARBA00022777"/>
    </source>
</evidence>
<dbReference type="AlphaFoldDB" id="A0A9E7JMA2"/>
<evidence type="ECO:0000259" key="16">
    <source>
        <dbReference type="Pfam" id="PF00224"/>
    </source>
</evidence>
<protein>
    <recommendedName>
        <fullName evidence="5 15">Pyruvate kinase</fullName>
        <ecNumber evidence="5 15">2.7.1.40</ecNumber>
    </recommendedName>
</protein>
<keyword evidence="19" id="KW-1185">Reference proteome</keyword>
<keyword evidence="9 15" id="KW-0418">Kinase</keyword>
<evidence type="ECO:0000259" key="17">
    <source>
        <dbReference type="Pfam" id="PF02887"/>
    </source>
</evidence>
<feature type="domain" description="Pyruvate kinase C-terminal" evidence="17">
    <location>
        <begin position="203"/>
        <end position="324"/>
    </location>
</feature>
<evidence type="ECO:0000256" key="13">
    <source>
        <dbReference type="ARBA" id="ARBA00023317"/>
    </source>
</evidence>
<evidence type="ECO:0000256" key="2">
    <source>
        <dbReference type="ARBA" id="ARBA00004997"/>
    </source>
</evidence>
<dbReference type="InterPro" id="IPR015795">
    <property type="entry name" value="Pyrv_Knase_C"/>
</dbReference>
<evidence type="ECO:0000256" key="7">
    <source>
        <dbReference type="ARBA" id="ARBA00022723"/>
    </source>
</evidence>
<reference evidence="18" key="1">
    <citation type="submission" date="2022-05" db="EMBL/GenBank/DDBJ databases">
        <title>The Musa troglodytarum L. genome provides insights into the mechanism of non-climacteric behaviour and enrichment of carotenoids.</title>
        <authorList>
            <person name="Wang J."/>
        </authorList>
    </citation>
    <scope>NUCLEOTIDE SEQUENCE</scope>
    <source>
        <tissue evidence="18">Leaf</tissue>
    </source>
</reference>
<comment type="subunit">
    <text evidence="4">Homotetramer.</text>
</comment>
<feature type="domain" description="Pyruvate kinase barrel" evidence="16">
    <location>
        <begin position="97"/>
        <end position="168"/>
    </location>
</feature>
<dbReference type="InterPro" id="IPR036918">
    <property type="entry name" value="Pyrv_Knase_C_sf"/>
</dbReference>
<accession>A0A9E7JMA2</accession>
<name>A0A9E7JMA2_9LILI</name>
<keyword evidence="8" id="KW-0547">Nucleotide-binding</keyword>
<evidence type="ECO:0000256" key="3">
    <source>
        <dbReference type="ARBA" id="ARBA00008663"/>
    </source>
</evidence>
<dbReference type="SUPFAM" id="SSF50800">
    <property type="entry name" value="PK beta-barrel domain-like"/>
    <property type="match status" value="1"/>
</dbReference>
<dbReference type="EC" id="2.7.1.40" evidence="5 15"/>
<evidence type="ECO:0000256" key="1">
    <source>
        <dbReference type="ARBA" id="ARBA00001958"/>
    </source>
</evidence>